<gene>
    <name evidence="1" type="ORF">F8377_08035</name>
</gene>
<dbReference type="InterPro" id="IPR011013">
    <property type="entry name" value="Gal_mutarotase_sf_dom"/>
</dbReference>
<protein>
    <submittedName>
        <fullName evidence="1">Aldose epimerase</fullName>
    </submittedName>
</protein>
<dbReference type="InterPro" id="IPR008183">
    <property type="entry name" value="Aldose_1/G6P_1-epimerase"/>
</dbReference>
<organism evidence="1 2">
    <name type="scientific">Corynebacterium zhongnanshanii</name>
    <dbReference type="NCBI Taxonomy" id="2768834"/>
    <lineage>
        <taxon>Bacteria</taxon>
        <taxon>Bacillati</taxon>
        <taxon>Actinomycetota</taxon>
        <taxon>Actinomycetes</taxon>
        <taxon>Mycobacteriales</taxon>
        <taxon>Corynebacteriaceae</taxon>
        <taxon>Corynebacterium</taxon>
    </lineage>
</organism>
<dbReference type="RefSeq" id="WP_151844631.1">
    <property type="nucleotide sequence ID" value="NZ_WBZJ01000003.1"/>
</dbReference>
<dbReference type="InterPro" id="IPR014718">
    <property type="entry name" value="GH-type_carb-bd"/>
</dbReference>
<dbReference type="PANTHER" id="PTHR10091">
    <property type="entry name" value="ALDOSE-1-EPIMERASE"/>
    <property type="match status" value="1"/>
</dbReference>
<dbReference type="EMBL" id="WBZJ01000003">
    <property type="protein sequence ID" value="KAB3519854.1"/>
    <property type="molecule type" value="Genomic_DNA"/>
</dbReference>
<evidence type="ECO:0000313" key="2">
    <source>
        <dbReference type="Proteomes" id="UP000436181"/>
    </source>
</evidence>
<name>A0ABQ6VC96_9CORY</name>
<proteinExistence type="predicted"/>
<keyword evidence="2" id="KW-1185">Reference proteome</keyword>
<dbReference type="SUPFAM" id="SSF74650">
    <property type="entry name" value="Galactose mutarotase-like"/>
    <property type="match status" value="1"/>
</dbReference>
<dbReference type="PANTHER" id="PTHR10091:SF0">
    <property type="entry name" value="GALACTOSE MUTAROTASE"/>
    <property type="match status" value="1"/>
</dbReference>
<comment type="caution">
    <text evidence="1">The sequence shown here is derived from an EMBL/GenBank/DDBJ whole genome shotgun (WGS) entry which is preliminary data.</text>
</comment>
<dbReference type="Pfam" id="PF01263">
    <property type="entry name" value="Aldose_epim"/>
    <property type="match status" value="1"/>
</dbReference>
<evidence type="ECO:0000313" key="1">
    <source>
        <dbReference type="EMBL" id="KAB3519854.1"/>
    </source>
</evidence>
<sequence length="313" mass="33556">MTAALPLVAGDYRATIDPVGAGLHSLTFRGRDLVLSYDIARHTPGSPAPHSSGAILAPWPNRTADARFTWAGHTHELPMTEAQRRNALHGLVLDKRWEVEEHRDPSIALTCSIGPEHEPHAPWPWPLHLRATYALDAADGLSVTLAITNQSDEDCPVGVGFHPYLSAMGAPLDSSELTIGLGECVELDPDRLLPTGRRLPAAQTLPAAAQGLAQPMAGIRLDHCYEGALGVVYFVDDNGEGVSLHPDPALRYFQIFTADPQLGHGYPGVGRALAVEPQTCPPNMLNTGEGLHTLCPAETLTTGYRLRAIHPSA</sequence>
<reference evidence="1 2" key="1">
    <citation type="submission" date="2019-10" db="EMBL/GenBank/DDBJ databases">
        <title>Corynebacterium sp novel species isolated from the respiratory tract of Marmot.</title>
        <authorList>
            <person name="Zhang G."/>
        </authorList>
    </citation>
    <scope>NUCLEOTIDE SEQUENCE [LARGE SCALE GENOMIC DNA]</scope>
    <source>
        <strain evidence="1 2">336</strain>
    </source>
</reference>
<dbReference type="Proteomes" id="UP000436181">
    <property type="component" value="Unassembled WGS sequence"/>
</dbReference>
<dbReference type="Gene3D" id="2.70.98.10">
    <property type="match status" value="1"/>
</dbReference>
<accession>A0ABQ6VC96</accession>